<name>A0A7S3LVC7_9EUKA</name>
<protein>
    <recommendedName>
        <fullName evidence="2">BspA family leucine-rich repeat surface protein</fullName>
    </recommendedName>
</protein>
<reference evidence="1" key="1">
    <citation type="submission" date="2021-01" db="EMBL/GenBank/DDBJ databases">
        <authorList>
            <person name="Corre E."/>
            <person name="Pelletier E."/>
            <person name="Niang G."/>
            <person name="Scheremetjew M."/>
            <person name="Finn R."/>
            <person name="Kale V."/>
            <person name="Holt S."/>
            <person name="Cochrane G."/>
            <person name="Meng A."/>
            <person name="Brown T."/>
            <person name="Cohen L."/>
        </authorList>
    </citation>
    <scope>NUCLEOTIDE SEQUENCE</scope>
    <source>
        <strain evidence="1">NIES-2562</strain>
    </source>
</reference>
<sequence length="394" mass="46351">MLEGSITSHGAIGNPSVFSLPFSNLEVPFRREIMFREAVTAYHKQLSQPTTYAGSLSGPFVPPSTEEERQGLSFLLDIQKRFDMKTWAYHFSEPEKRIGEFRKWMVRTFGQGPVRVREILHSHQRPLFLFLYRAVWYHMYDFEQWTLEGQEVFYKQHPFFDILKRDVAVQDLEKLPCAWTSHVDRRFVKSHKEAREAVEGLIGKRNFRPTSNGYMVYTLDWEFPEDFDFRELFHRATSSCCIIHDVSLWDVSRATNLSSMFYKSRVKCKGFALWDVSRVTSFSHMFASYFARTPIEEDLEEWDVSAARDMSFMFQSFFRRWTGLQAWDVSRVENFEGMFRNSGLSFTREDRNHLAGWTMLPTANRTAMFERWKGVASFSVKELERSLPEGAETG</sequence>
<evidence type="ECO:0000313" key="1">
    <source>
        <dbReference type="EMBL" id="CAE0266472.1"/>
    </source>
</evidence>
<evidence type="ECO:0008006" key="2">
    <source>
        <dbReference type="Google" id="ProtNLM"/>
    </source>
</evidence>
<accession>A0A7S3LVC7</accession>
<gene>
    <name evidence="1" type="ORF">PBIL07802_LOCUS28812</name>
</gene>
<proteinExistence type="predicted"/>
<dbReference type="EMBL" id="HBIB01044165">
    <property type="protein sequence ID" value="CAE0266472.1"/>
    <property type="molecule type" value="Transcribed_RNA"/>
</dbReference>
<dbReference type="InterPro" id="IPR005046">
    <property type="entry name" value="DUF285"/>
</dbReference>
<organism evidence="1">
    <name type="scientific">Palpitomonas bilix</name>
    <dbReference type="NCBI Taxonomy" id="652834"/>
    <lineage>
        <taxon>Eukaryota</taxon>
        <taxon>Eukaryota incertae sedis</taxon>
    </lineage>
</organism>
<dbReference type="AlphaFoldDB" id="A0A7S3LVC7"/>
<dbReference type="Pfam" id="PF03382">
    <property type="entry name" value="DUF285"/>
    <property type="match status" value="1"/>
</dbReference>